<proteinExistence type="predicted"/>
<sequence>MEASAALGLAGAAHRPRRSALGPDLIRALSTTAACIATVVAGGAFLARWLEVTNHVVLIAAAAAPYAVPLSASAAVLLAVSRRWVFAAAATLVAVAAAAVQAPVFVRSGDTAAGNTIRVLTANLYEGRADAGRLLAAAREHADVLAVQELTPDIVQRLTAAGVAIDFPFRWIADGPAAEGVGLWSRFPLSATGRVAGFMLPLLSARVDVPGIEVDPVVLVVHLSGPWPQPIDDWRSDMAQLPRTLRSMADQAGAGCVIAAGDLNSSVDMRDLRTALAESGYHDAARDAGAGLLRSYPANTVAPPVIGIDHVLTHDCAAISARTVPLPGSDHLGVVATVAIR</sequence>
<dbReference type="RefSeq" id="WP_051251961.1">
    <property type="nucleotide sequence ID" value="NZ_CCBB010000001.1"/>
</dbReference>
<organism evidence="3 4">
    <name type="scientific">Mycolicibacterium cosmeticum</name>
    <dbReference type="NCBI Taxonomy" id="258533"/>
    <lineage>
        <taxon>Bacteria</taxon>
        <taxon>Bacillati</taxon>
        <taxon>Actinomycetota</taxon>
        <taxon>Actinomycetes</taxon>
        <taxon>Mycobacteriales</taxon>
        <taxon>Mycobacteriaceae</taxon>
        <taxon>Mycolicibacterium</taxon>
    </lineage>
</organism>
<feature type="transmembrane region" description="Helical" evidence="1">
    <location>
        <begin position="85"/>
        <end position="106"/>
    </location>
</feature>
<dbReference type="Proteomes" id="UP000028870">
    <property type="component" value="Unassembled WGS sequence"/>
</dbReference>
<keyword evidence="4" id="KW-1185">Reference proteome</keyword>
<comment type="caution">
    <text evidence="3">The sequence shown here is derived from an EMBL/GenBank/DDBJ whole genome shotgun (WGS) entry which is preliminary data.</text>
</comment>
<feature type="transmembrane region" description="Helical" evidence="1">
    <location>
        <begin position="56"/>
        <end position="78"/>
    </location>
</feature>
<keyword evidence="3" id="KW-0378">Hydrolase</keyword>
<keyword evidence="1" id="KW-1133">Transmembrane helix</keyword>
<feature type="transmembrane region" description="Helical" evidence="1">
    <location>
        <begin position="25"/>
        <end position="50"/>
    </location>
</feature>
<gene>
    <name evidence="3" type="ORF">BN977_02247</name>
</gene>
<dbReference type="OrthoDB" id="2340043at2"/>
<dbReference type="SUPFAM" id="SSF56219">
    <property type="entry name" value="DNase I-like"/>
    <property type="match status" value="1"/>
</dbReference>
<evidence type="ECO:0000313" key="4">
    <source>
        <dbReference type="Proteomes" id="UP000028870"/>
    </source>
</evidence>
<reference evidence="3" key="2">
    <citation type="submission" date="2014-03" db="EMBL/GenBank/DDBJ databases">
        <authorList>
            <person name="Urmite Genomes"/>
        </authorList>
    </citation>
    <scope>NUCLEOTIDE SEQUENCE</scope>
    <source>
        <strain evidence="3">DSM 44829</strain>
    </source>
</reference>
<dbReference type="eggNOG" id="COG3021">
    <property type="taxonomic scope" value="Bacteria"/>
</dbReference>
<dbReference type="Pfam" id="PF03372">
    <property type="entry name" value="Exo_endo_phos"/>
    <property type="match status" value="1"/>
</dbReference>
<evidence type="ECO:0000313" key="3">
    <source>
        <dbReference type="EMBL" id="CDO07440.1"/>
    </source>
</evidence>
<dbReference type="AlphaFoldDB" id="W9BK60"/>
<dbReference type="InterPro" id="IPR036691">
    <property type="entry name" value="Endo/exonu/phosph_ase_sf"/>
</dbReference>
<accession>W9BK60</accession>
<protein>
    <submittedName>
        <fullName evidence="3">Metal-dependent hydrolase</fullName>
    </submittedName>
</protein>
<evidence type="ECO:0000256" key="1">
    <source>
        <dbReference type="SAM" id="Phobius"/>
    </source>
</evidence>
<feature type="domain" description="Endonuclease/exonuclease/phosphatase" evidence="2">
    <location>
        <begin position="120"/>
        <end position="331"/>
    </location>
</feature>
<evidence type="ECO:0000259" key="2">
    <source>
        <dbReference type="Pfam" id="PF03372"/>
    </source>
</evidence>
<dbReference type="Gene3D" id="3.60.10.10">
    <property type="entry name" value="Endonuclease/exonuclease/phosphatase"/>
    <property type="match status" value="1"/>
</dbReference>
<keyword evidence="1" id="KW-0812">Transmembrane</keyword>
<name>W9BK60_MYCCO</name>
<keyword evidence="1" id="KW-0472">Membrane</keyword>
<reference evidence="3" key="1">
    <citation type="submission" date="2014-03" db="EMBL/GenBank/DDBJ databases">
        <title>Draft Genome Sequence of Mycobacterium cosmeticum DSM 44829.</title>
        <authorList>
            <person name="Croce O."/>
            <person name="Robert C."/>
            <person name="Raoult D."/>
            <person name="Drancourt M."/>
        </authorList>
    </citation>
    <scope>NUCLEOTIDE SEQUENCE [LARGE SCALE GENOMIC DNA]</scope>
    <source>
        <strain evidence="3">DSM 44829</strain>
    </source>
</reference>
<dbReference type="STRING" id="258533.BN977_02247"/>
<dbReference type="EMBL" id="CCBB010000001">
    <property type="protein sequence ID" value="CDO07440.1"/>
    <property type="molecule type" value="Genomic_DNA"/>
</dbReference>
<dbReference type="InterPro" id="IPR005135">
    <property type="entry name" value="Endo/exonuclease/phosphatase"/>
</dbReference>
<dbReference type="GO" id="GO:0016787">
    <property type="term" value="F:hydrolase activity"/>
    <property type="evidence" value="ECO:0007669"/>
    <property type="project" value="UniProtKB-KW"/>
</dbReference>